<reference evidence="4" key="2">
    <citation type="submission" date="2021-04" db="EMBL/GenBank/DDBJ databases">
        <authorList>
            <person name="Liu J."/>
        </authorList>
    </citation>
    <scope>NUCLEOTIDE SEQUENCE</scope>
    <source>
        <strain evidence="4">BAD-6</strain>
    </source>
</reference>
<dbReference type="EMBL" id="JAGSND010000008">
    <property type="protein sequence ID" value="MBR0598742.1"/>
    <property type="molecule type" value="Genomic_DNA"/>
</dbReference>
<dbReference type="InterPro" id="IPR039447">
    <property type="entry name" value="UreH-like_TM_dom"/>
</dbReference>
<dbReference type="PROSITE" id="PS01047">
    <property type="entry name" value="HMA_1"/>
    <property type="match status" value="1"/>
</dbReference>
<evidence type="ECO:0000313" key="5">
    <source>
        <dbReference type="Proteomes" id="UP000675664"/>
    </source>
</evidence>
<dbReference type="Pfam" id="PF13386">
    <property type="entry name" value="DsbD_2"/>
    <property type="match status" value="1"/>
</dbReference>
<feature type="transmembrane region" description="Helical" evidence="2">
    <location>
        <begin position="122"/>
        <end position="146"/>
    </location>
</feature>
<dbReference type="InterPro" id="IPR006121">
    <property type="entry name" value="HMA_dom"/>
</dbReference>
<dbReference type="Proteomes" id="UP000675664">
    <property type="component" value="Unassembled WGS sequence"/>
</dbReference>
<keyword evidence="5" id="KW-1185">Reference proteome</keyword>
<comment type="caution">
    <text evidence="4">The sequence shown here is derived from an EMBL/GenBank/DDBJ whole genome shotgun (WGS) entry which is preliminary data.</text>
</comment>
<feature type="transmembrane region" description="Helical" evidence="2">
    <location>
        <begin position="203"/>
        <end position="226"/>
    </location>
</feature>
<reference evidence="4" key="1">
    <citation type="submission" date="2021-04" db="EMBL/GenBank/DDBJ databases">
        <title>Sinoanaerobacter chloroacetimidivorans sp. nov., an obligate anaerobic bacterium isolated from anaerobic sludge.</title>
        <authorList>
            <person name="Bao Y."/>
        </authorList>
    </citation>
    <scope>NUCLEOTIDE SEQUENCE</scope>
    <source>
        <strain evidence="4">BAD-6</strain>
    </source>
</reference>
<dbReference type="CDD" id="cd00371">
    <property type="entry name" value="HMA"/>
    <property type="match status" value="1"/>
</dbReference>
<protein>
    <submittedName>
        <fullName evidence="4">Sulfite exporter TauE/SafE family protein</fullName>
    </submittedName>
</protein>
<dbReference type="RefSeq" id="WP_227018873.1">
    <property type="nucleotide sequence ID" value="NZ_JAGSND010000008.1"/>
</dbReference>
<feature type="transmembrane region" description="Helical" evidence="2">
    <location>
        <begin position="285"/>
        <end position="306"/>
    </location>
</feature>
<dbReference type="InterPro" id="IPR017969">
    <property type="entry name" value="Heavy-metal-associated_CS"/>
</dbReference>
<proteinExistence type="predicted"/>
<name>A0A8J7W0W4_9FIRM</name>
<dbReference type="InterPro" id="IPR036163">
    <property type="entry name" value="HMA_dom_sf"/>
</dbReference>
<feature type="transmembrane region" description="Helical" evidence="2">
    <location>
        <begin position="318"/>
        <end position="341"/>
    </location>
</feature>
<dbReference type="Pfam" id="PF00403">
    <property type="entry name" value="HMA"/>
    <property type="match status" value="1"/>
</dbReference>
<feature type="transmembrane region" description="Helical" evidence="2">
    <location>
        <begin position="177"/>
        <end position="197"/>
    </location>
</feature>
<dbReference type="AlphaFoldDB" id="A0A8J7W0W4"/>
<organism evidence="4 5">
    <name type="scientific">Sinanaerobacter chloroacetimidivorans</name>
    <dbReference type="NCBI Taxonomy" id="2818044"/>
    <lineage>
        <taxon>Bacteria</taxon>
        <taxon>Bacillati</taxon>
        <taxon>Bacillota</taxon>
        <taxon>Clostridia</taxon>
        <taxon>Peptostreptococcales</taxon>
        <taxon>Anaerovoracaceae</taxon>
        <taxon>Sinanaerobacter</taxon>
    </lineage>
</organism>
<keyword evidence="2" id="KW-0472">Membrane</keyword>
<dbReference type="Gene3D" id="3.30.70.100">
    <property type="match status" value="1"/>
</dbReference>
<dbReference type="SUPFAM" id="SSF55008">
    <property type="entry name" value="HMA, heavy metal-associated domain"/>
    <property type="match status" value="1"/>
</dbReference>
<dbReference type="PANTHER" id="PTHR42208:SF1">
    <property type="entry name" value="HEAVY METAL TRANSPORTER"/>
    <property type="match status" value="1"/>
</dbReference>
<evidence type="ECO:0000256" key="2">
    <source>
        <dbReference type="SAM" id="Phobius"/>
    </source>
</evidence>
<dbReference type="FunFam" id="3.30.70.100:FF:000001">
    <property type="entry name" value="ATPase copper transporting beta"/>
    <property type="match status" value="1"/>
</dbReference>
<dbReference type="PANTHER" id="PTHR42208">
    <property type="entry name" value="HEAVY METAL TRANSPORTER-RELATED"/>
    <property type="match status" value="1"/>
</dbReference>
<feature type="transmembrane region" description="Helical" evidence="2">
    <location>
        <begin position="84"/>
        <end position="102"/>
    </location>
</feature>
<feature type="transmembrane region" description="Helical" evidence="2">
    <location>
        <begin position="251"/>
        <end position="273"/>
    </location>
</feature>
<evidence type="ECO:0000259" key="3">
    <source>
        <dbReference type="PROSITE" id="PS50846"/>
    </source>
</evidence>
<dbReference type="Gene3D" id="2.60.40.420">
    <property type="entry name" value="Cupredoxins - blue copper proteins"/>
    <property type="match status" value="1"/>
</dbReference>
<dbReference type="InterPro" id="IPR008972">
    <property type="entry name" value="Cupredoxin"/>
</dbReference>
<dbReference type="PROSITE" id="PS50846">
    <property type="entry name" value="HMA_2"/>
    <property type="match status" value="1"/>
</dbReference>
<keyword evidence="1" id="KW-0479">Metal-binding</keyword>
<evidence type="ECO:0000313" key="4">
    <source>
        <dbReference type="EMBL" id="MBR0598742.1"/>
    </source>
</evidence>
<accession>A0A8J7W0W4</accession>
<keyword evidence="2" id="KW-1133">Transmembrane helix</keyword>
<gene>
    <name evidence="4" type="ORF">KCX82_12700</name>
</gene>
<dbReference type="GO" id="GO:0046872">
    <property type="term" value="F:metal ion binding"/>
    <property type="evidence" value="ECO:0007669"/>
    <property type="project" value="UniProtKB-KW"/>
</dbReference>
<evidence type="ECO:0000256" key="1">
    <source>
        <dbReference type="ARBA" id="ARBA00022723"/>
    </source>
</evidence>
<keyword evidence="2" id="KW-0812">Transmembrane</keyword>
<sequence length="476" mass="51375">MALNFITKIIKIDGMTCVSCENRIERTLKNTEGIISVKVNYSKGTATVTFDAGMIRLKEIEKIIEKLDYRVIKPDQHSNNNENTSVQIVGVIVIILALYMIINRFGGFNIFNSFPEAKEGMGYGMLFVIGLLTSTHCIAMCGGINLSQCVPYQSGKTEGKHRLASLSPSLLYNAGRVISYTVIGGIVGTLGSVISFSGAAKGIVAVIAGIFMVIMGLNMLNLFPWLRKLNPRMPKIFAAKIYEQKKSNRPLYVGLLNGLMPCGPLQAMQLYALSTGDPVKGALSMMLFSLGTVPLMFGLGALSSVLSRKFTHRMMTVSAVLVVILGVFMFSNGVALSGYALPFSDGISNTEKAGGIATAEIIDGVQVVTTTLSSGRYEPIRVQAGIPVQWNIQAEAGSINGCNNRIIIPEYQLEKKLEPGDNIIEFTPSNSGTIPYSCWMGMIRSEIVVAQDLNDPAEAVLPPSEGSLQNLPSCCN</sequence>
<feature type="domain" description="HMA" evidence="3">
    <location>
        <begin position="6"/>
        <end position="72"/>
    </location>
</feature>